<proteinExistence type="predicted"/>
<evidence type="ECO:0000313" key="1">
    <source>
        <dbReference type="EMBL" id="SJL18499.1"/>
    </source>
</evidence>
<keyword evidence="2" id="KW-1185">Reference proteome</keyword>
<protein>
    <submittedName>
        <fullName evidence="1">Uncharacterized protein</fullName>
    </submittedName>
</protein>
<accession>A0A284SBZ2</accession>
<dbReference type="AlphaFoldDB" id="A0A284SBZ2"/>
<sequence>MCSYATSKSSVEMPKENSQSHTFGYLVNHPDIEIVIQIRLASTTALSFLPRILWADQGLCRPTMRKHDRVVGRVRFDILSILPASCRILTAVVDIRSRNFHESRL</sequence>
<gene>
    <name evidence="1" type="ORF">ARMOST_22090</name>
</gene>
<organism evidence="1 2">
    <name type="scientific">Armillaria ostoyae</name>
    <name type="common">Armillaria root rot fungus</name>
    <dbReference type="NCBI Taxonomy" id="47428"/>
    <lineage>
        <taxon>Eukaryota</taxon>
        <taxon>Fungi</taxon>
        <taxon>Dikarya</taxon>
        <taxon>Basidiomycota</taxon>
        <taxon>Agaricomycotina</taxon>
        <taxon>Agaricomycetes</taxon>
        <taxon>Agaricomycetidae</taxon>
        <taxon>Agaricales</taxon>
        <taxon>Marasmiineae</taxon>
        <taxon>Physalacriaceae</taxon>
        <taxon>Armillaria</taxon>
    </lineage>
</organism>
<reference evidence="2" key="1">
    <citation type="journal article" date="2017" name="Nat. Ecol. Evol.">
        <title>Genome expansion and lineage-specific genetic innovations in the forest pathogenic fungi Armillaria.</title>
        <authorList>
            <person name="Sipos G."/>
            <person name="Prasanna A.N."/>
            <person name="Walter M.C."/>
            <person name="O'Connor E."/>
            <person name="Balint B."/>
            <person name="Krizsan K."/>
            <person name="Kiss B."/>
            <person name="Hess J."/>
            <person name="Varga T."/>
            <person name="Slot J."/>
            <person name="Riley R."/>
            <person name="Boka B."/>
            <person name="Rigling D."/>
            <person name="Barry K."/>
            <person name="Lee J."/>
            <person name="Mihaltcheva S."/>
            <person name="LaButti K."/>
            <person name="Lipzen A."/>
            <person name="Waldron R."/>
            <person name="Moloney N.M."/>
            <person name="Sperisen C."/>
            <person name="Kredics L."/>
            <person name="Vagvoelgyi C."/>
            <person name="Patrignani A."/>
            <person name="Fitzpatrick D."/>
            <person name="Nagy I."/>
            <person name="Doyle S."/>
            <person name="Anderson J.B."/>
            <person name="Grigoriev I.V."/>
            <person name="Gueldener U."/>
            <person name="Muensterkoetter M."/>
            <person name="Nagy L.G."/>
        </authorList>
    </citation>
    <scope>NUCLEOTIDE SEQUENCE [LARGE SCALE GENOMIC DNA]</scope>
    <source>
        <strain evidence="2">C18/9</strain>
    </source>
</reference>
<evidence type="ECO:0000313" key="2">
    <source>
        <dbReference type="Proteomes" id="UP000219338"/>
    </source>
</evidence>
<dbReference type="Proteomes" id="UP000219338">
    <property type="component" value="Unassembled WGS sequence"/>
</dbReference>
<dbReference type="EMBL" id="FUEG01000061">
    <property type="protein sequence ID" value="SJL18499.1"/>
    <property type="molecule type" value="Genomic_DNA"/>
</dbReference>
<name>A0A284SBZ2_ARMOS</name>